<keyword evidence="1" id="KW-1133">Transmembrane helix</keyword>
<name>A0A150XQV6_ROSEK</name>
<gene>
    <name evidence="2" type="ORF">MB14_14690</name>
</gene>
<evidence type="ECO:0000256" key="1">
    <source>
        <dbReference type="SAM" id="Phobius"/>
    </source>
</evidence>
<evidence type="ECO:0000313" key="2">
    <source>
        <dbReference type="EMBL" id="KYG81025.1"/>
    </source>
</evidence>
<reference evidence="2" key="1">
    <citation type="submission" date="2016-01" db="EMBL/GenBank/DDBJ databases">
        <title>Genome sequencing of Roseivirga ehrenbergii KMM 6017.</title>
        <authorList>
            <person name="Selvaratnam C."/>
            <person name="Thevarajoo S."/>
            <person name="Goh K.M."/>
            <person name="Ee R."/>
            <person name="Chan K.-G."/>
            <person name="Chong C.S."/>
        </authorList>
    </citation>
    <scope>NUCLEOTIDE SEQUENCE [LARGE SCALE GENOMIC DNA]</scope>
    <source>
        <strain evidence="2">KMM 6017</strain>
    </source>
</reference>
<protein>
    <submittedName>
        <fullName evidence="2">Uncharacterized protein</fullName>
    </submittedName>
</protein>
<feature type="transmembrane region" description="Helical" evidence="1">
    <location>
        <begin position="144"/>
        <end position="161"/>
    </location>
</feature>
<feature type="transmembrane region" description="Helical" evidence="1">
    <location>
        <begin position="277"/>
        <end position="297"/>
    </location>
</feature>
<keyword evidence="3" id="KW-1185">Reference proteome</keyword>
<feature type="transmembrane region" description="Helical" evidence="1">
    <location>
        <begin position="173"/>
        <end position="195"/>
    </location>
</feature>
<dbReference type="Proteomes" id="UP000075583">
    <property type="component" value="Unassembled WGS sequence"/>
</dbReference>
<feature type="transmembrane region" description="Helical" evidence="1">
    <location>
        <begin position="215"/>
        <end position="240"/>
    </location>
</feature>
<organism evidence="2 3">
    <name type="scientific">Roseivirga ehrenbergii (strain DSM 102268 / JCM 13514 / KCTC 12282 / NCIMB 14502 / KMM 6017)</name>
    <dbReference type="NCBI Taxonomy" id="279360"/>
    <lineage>
        <taxon>Bacteria</taxon>
        <taxon>Pseudomonadati</taxon>
        <taxon>Bacteroidota</taxon>
        <taxon>Cytophagia</taxon>
        <taxon>Cytophagales</taxon>
        <taxon>Roseivirgaceae</taxon>
        <taxon>Roseivirga</taxon>
    </lineage>
</organism>
<dbReference type="STRING" id="279360.MB14_14690"/>
<keyword evidence="1" id="KW-0472">Membrane</keyword>
<comment type="caution">
    <text evidence="2">The sequence shown here is derived from an EMBL/GenBank/DDBJ whole genome shotgun (WGS) entry which is preliminary data.</text>
</comment>
<keyword evidence="1" id="KW-0812">Transmembrane</keyword>
<dbReference type="AlphaFoldDB" id="A0A150XQV6"/>
<feature type="transmembrane region" description="Helical" evidence="1">
    <location>
        <begin position="85"/>
        <end position="103"/>
    </location>
</feature>
<sequence>MYTQGFFWVDDSRIIFQVVENLYQGFGPVYTQGDRFQVHSSPLWVYYLFFFRVFTSDYSHIILLSSSIPLICVILWFRFKYYRHSFFFLLVLFLSNGLFSFWGSGLDNPLAYALMTVLIYAFSKENVKLFIFISALLLVNRLDAALYIVPLAFWFICKFSLRENVINFIKFGWPFYLHLLFSFIYYGSIFPNAYYAKITSISITMSERITTFAKYTLPIIAHSPLEVILILAPFLLFLIFQSKLLKNDKYKALLGLTSYSLTLFYIFWVGFDQFNPRLWGVPLFFGLLLVIDFFAPLLHQKVKMSEIKVLIPIAIASIIALTVAFHSTYLPINKIKLMRQKGTQPVLKYNSDLNMFADIQVASSELRILNGKHKEKLERPEMSTLIVSMVSEAGTVLEIGSNVHLVDKNGLADPLMARIKSTQPYYAPGHNYRPIPRGYPESLITGTNQIVNPALAAYYDRLKNVISGKILSASRFKDILYLLTHEVPIDPNDPKYAGDFLSPQEYEQIFEEDYGIYKRLHEFEDEFTYYSLNGIKSKGFTSSYWGLDKLLPPSTQNTLKANLNDSKKLVTSGPFQYLRHGVYVFEIQYKSSLLENTAVGTWEISVMAGNEHEVNLKKGEILGTQGELGKISDNFTLDTSLDMAKLNIKTYVEEGQNLIIQGIRLTKLKASNDR</sequence>
<feature type="transmembrane region" description="Helical" evidence="1">
    <location>
        <begin position="61"/>
        <end position="79"/>
    </location>
</feature>
<proteinExistence type="predicted"/>
<accession>A0A150XQV6</accession>
<feature type="transmembrane region" description="Helical" evidence="1">
    <location>
        <begin position="309"/>
        <end position="330"/>
    </location>
</feature>
<feature type="transmembrane region" description="Helical" evidence="1">
    <location>
        <begin position="252"/>
        <end position="271"/>
    </location>
</feature>
<evidence type="ECO:0000313" key="3">
    <source>
        <dbReference type="Proteomes" id="UP000075583"/>
    </source>
</evidence>
<dbReference type="EMBL" id="LQZQ01000003">
    <property type="protein sequence ID" value="KYG81025.1"/>
    <property type="molecule type" value="Genomic_DNA"/>
</dbReference>